<evidence type="ECO:0000313" key="2">
    <source>
        <dbReference type="EMBL" id="QVI21514.1"/>
    </source>
</evidence>
<evidence type="ECO:0000313" key="3">
    <source>
        <dbReference type="Proteomes" id="UP000683310"/>
    </source>
</evidence>
<dbReference type="Proteomes" id="UP000683310">
    <property type="component" value="Chromosome"/>
</dbReference>
<name>A0ABX8CNI4_9NOCA</name>
<dbReference type="InterPro" id="IPR043917">
    <property type="entry name" value="DUF5753"/>
</dbReference>
<sequence>MAGSTVSRRAFGNFLRTMREGANKTALAAGLHAETSRMTIVRLEDGLVTKITTMQLKSLLDLYEADEASRAEALNLWSEVKEQAKVDKLQGNSKGFWQPYADQYASHFPHYLRLESAADHMTTHQLVLIHGLLQTSDYRRAVARLDAPGLSRVDTERRIELTARRQTRLEDPGFRMEVLLSEAVLWHRPAEPDVMADQMRWLAEIGDRENISIRVVPFGVGPHRGLVMQSFTLLEFNTLQNRLTEPPVVYLEGAVGALYLDRADVIERYREAITALRAVALSEADTRSLVLRMAKEHAA</sequence>
<dbReference type="Pfam" id="PF19054">
    <property type="entry name" value="DUF5753"/>
    <property type="match status" value="1"/>
</dbReference>
<accession>A0ABX8CNI4</accession>
<evidence type="ECO:0000259" key="1">
    <source>
        <dbReference type="Pfam" id="PF19054"/>
    </source>
</evidence>
<feature type="domain" description="DUF5753" evidence="1">
    <location>
        <begin position="109"/>
        <end position="290"/>
    </location>
</feature>
<organism evidence="2 3">
    <name type="scientific">Nocardia tengchongensis</name>
    <dbReference type="NCBI Taxonomy" id="2055889"/>
    <lineage>
        <taxon>Bacteria</taxon>
        <taxon>Bacillati</taxon>
        <taxon>Actinomycetota</taxon>
        <taxon>Actinomycetes</taxon>
        <taxon>Mycobacteriales</taxon>
        <taxon>Nocardiaceae</taxon>
        <taxon>Nocardia</taxon>
    </lineage>
</organism>
<keyword evidence="3" id="KW-1185">Reference proteome</keyword>
<proteinExistence type="predicted"/>
<gene>
    <name evidence="2" type="ORF">KHQ06_37275</name>
</gene>
<dbReference type="EMBL" id="CP074371">
    <property type="protein sequence ID" value="QVI21514.1"/>
    <property type="molecule type" value="Genomic_DNA"/>
</dbReference>
<dbReference type="Pfam" id="PF13560">
    <property type="entry name" value="HTH_31"/>
    <property type="match status" value="1"/>
</dbReference>
<reference evidence="2 3" key="1">
    <citation type="submission" date="2021-04" db="EMBL/GenBank/DDBJ databases">
        <title>Nocardia tengchongensis.</title>
        <authorList>
            <person name="Zhuang k."/>
            <person name="Ran Y."/>
            <person name="Li W."/>
        </authorList>
    </citation>
    <scope>NUCLEOTIDE SEQUENCE [LARGE SCALE GENOMIC DNA]</scope>
    <source>
        <strain evidence="2 3">CFH S0057</strain>
    </source>
</reference>
<protein>
    <submittedName>
        <fullName evidence="2">Helix-turn-helix domain-containing protein</fullName>
    </submittedName>
</protein>